<evidence type="ECO:0000313" key="2">
    <source>
        <dbReference type="Proteomes" id="UP000654075"/>
    </source>
</evidence>
<dbReference type="PANTHER" id="PTHR46082">
    <property type="entry name" value="ATP/GTP-BINDING PROTEIN-RELATED"/>
    <property type="match status" value="1"/>
</dbReference>
<organism evidence="1 2">
    <name type="scientific">Polarella glacialis</name>
    <name type="common">Dinoflagellate</name>
    <dbReference type="NCBI Taxonomy" id="89957"/>
    <lineage>
        <taxon>Eukaryota</taxon>
        <taxon>Sar</taxon>
        <taxon>Alveolata</taxon>
        <taxon>Dinophyceae</taxon>
        <taxon>Suessiales</taxon>
        <taxon>Suessiaceae</taxon>
        <taxon>Polarella</taxon>
    </lineage>
</organism>
<dbReference type="EMBL" id="CAJNNV010025991">
    <property type="protein sequence ID" value="CAE8616885.1"/>
    <property type="molecule type" value="Genomic_DNA"/>
</dbReference>
<reference evidence="1" key="1">
    <citation type="submission" date="2021-02" db="EMBL/GenBank/DDBJ databases">
        <authorList>
            <person name="Dougan E. K."/>
            <person name="Rhodes N."/>
            <person name="Thang M."/>
            <person name="Chan C."/>
        </authorList>
    </citation>
    <scope>NUCLEOTIDE SEQUENCE</scope>
</reference>
<dbReference type="InterPro" id="IPR011990">
    <property type="entry name" value="TPR-like_helical_dom_sf"/>
</dbReference>
<evidence type="ECO:0008006" key="3">
    <source>
        <dbReference type="Google" id="ProtNLM"/>
    </source>
</evidence>
<proteinExistence type="predicted"/>
<keyword evidence="2" id="KW-1185">Reference proteome</keyword>
<dbReference type="PANTHER" id="PTHR46082:SF6">
    <property type="entry name" value="AAA+ ATPASE DOMAIN-CONTAINING PROTEIN-RELATED"/>
    <property type="match status" value="1"/>
</dbReference>
<dbReference type="Proteomes" id="UP000654075">
    <property type="component" value="Unassembled WGS sequence"/>
</dbReference>
<name>A0A813FST3_POLGL</name>
<dbReference type="OrthoDB" id="5986190at2759"/>
<dbReference type="AlphaFoldDB" id="A0A813FST3"/>
<dbReference type="Pfam" id="PF13424">
    <property type="entry name" value="TPR_12"/>
    <property type="match status" value="1"/>
</dbReference>
<dbReference type="InterPro" id="IPR053137">
    <property type="entry name" value="NLR-like"/>
</dbReference>
<protein>
    <recommendedName>
        <fullName evidence="3">Kinesin light chain</fullName>
    </recommendedName>
</protein>
<sequence>MLRSLEGRRITYGPLHRATLLSEAKLGSLLRSLNRLDEAELHSELAASRLAKTLGAEHPTAISSAAQLAVLRVGQNRHSEASSVFSLAAKAASQGLGKDHASTLELEQGSADALLALGRHEEAAKVARRLAKRLRRLSRRSGEAAAAGSGAGNEAKPLRLRLAKALETLAWALSNSVGETSSPDAAKRFSEVERIRLEIAETYKSALGPHSPQEVSTVRSIAEAAQAQGRLDEAEGWFRSAWSAGGGRKGLLEASQPTAGRRESSLAAQLAGAANNLAMLIRARSGTARAEEAELLLRFASAGFRSASGGGGGSVSGDSSNAQASLRSTGNLADLLRATGRLAEALPLARGAMEGLQALGPTARADVLTAESNFALLLHATNRQPESEAMYRQVLAGNEAHFGAASQEASATRADLAELLRRLGQRTAAEVAEARAREPEL</sequence>
<accession>A0A813FST3</accession>
<evidence type="ECO:0000313" key="1">
    <source>
        <dbReference type="EMBL" id="CAE8616885.1"/>
    </source>
</evidence>
<dbReference type="SUPFAM" id="SSF48452">
    <property type="entry name" value="TPR-like"/>
    <property type="match status" value="2"/>
</dbReference>
<gene>
    <name evidence="1" type="ORF">PGLA1383_LOCUS34553</name>
</gene>
<dbReference type="Gene3D" id="1.25.40.10">
    <property type="entry name" value="Tetratricopeptide repeat domain"/>
    <property type="match status" value="3"/>
</dbReference>
<comment type="caution">
    <text evidence="1">The sequence shown here is derived from an EMBL/GenBank/DDBJ whole genome shotgun (WGS) entry which is preliminary data.</text>
</comment>
<dbReference type="Pfam" id="PF13374">
    <property type="entry name" value="TPR_10"/>
    <property type="match status" value="1"/>
</dbReference>